<dbReference type="Proteomes" id="UP001497522">
    <property type="component" value="Chromosome 7"/>
</dbReference>
<evidence type="ECO:0000313" key="2">
    <source>
        <dbReference type="EMBL" id="CAK9879419.1"/>
    </source>
</evidence>
<reference evidence="2" key="1">
    <citation type="submission" date="2024-03" db="EMBL/GenBank/DDBJ databases">
        <authorList>
            <consortium name="ELIXIR-Norway"/>
            <consortium name="Elixir Norway"/>
        </authorList>
    </citation>
    <scope>NUCLEOTIDE SEQUENCE</scope>
</reference>
<name>A0ABP1BT00_9BRYO</name>
<sequence>MPPRRPKPPKEKEVYDLSSNEDFSSTPNQGAGNLPFLLNPSISRQKLVGPVEKTLEKPATDKVKGPTRQNKCEANLFLFSTGTTLPLMHVQHLLREDIEKKAKAMAKTFTVESSCELAPLPLEVMMNGLYVLLSETNVVMSRKVLDDPEETTALLMKMEIEEH</sequence>
<organism evidence="2 3">
    <name type="scientific">Sphagnum jensenii</name>
    <dbReference type="NCBI Taxonomy" id="128206"/>
    <lineage>
        <taxon>Eukaryota</taxon>
        <taxon>Viridiplantae</taxon>
        <taxon>Streptophyta</taxon>
        <taxon>Embryophyta</taxon>
        <taxon>Bryophyta</taxon>
        <taxon>Sphagnophytina</taxon>
        <taxon>Sphagnopsida</taxon>
        <taxon>Sphagnales</taxon>
        <taxon>Sphagnaceae</taxon>
        <taxon>Sphagnum</taxon>
    </lineage>
</organism>
<dbReference type="EMBL" id="OZ023708">
    <property type="protein sequence ID" value="CAK9879419.1"/>
    <property type="molecule type" value="Genomic_DNA"/>
</dbReference>
<evidence type="ECO:0000313" key="3">
    <source>
        <dbReference type="Proteomes" id="UP001497522"/>
    </source>
</evidence>
<proteinExistence type="predicted"/>
<protein>
    <submittedName>
        <fullName evidence="2">Uncharacterized protein</fullName>
    </submittedName>
</protein>
<keyword evidence="3" id="KW-1185">Reference proteome</keyword>
<gene>
    <name evidence="2" type="ORF">CSSPJE1EN2_LOCUS20955</name>
</gene>
<feature type="region of interest" description="Disordered" evidence="1">
    <location>
        <begin position="1"/>
        <end position="36"/>
    </location>
</feature>
<accession>A0ABP1BT00</accession>
<feature type="compositionally biased region" description="Polar residues" evidence="1">
    <location>
        <begin position="17"/>
        <end position="31"/>
    </location>
</feature>
<evidence type="ECO:0000256" key="1">
    <source>
        <dbReference type="SAM" id="MobiDB-lite"/>
    </source>
</evidence>